<dbReference type="EMBL" id="JBHTOQ010000028">
    <property type="protein sequence ID" value="MFD1482495.1"/>
    <property type="molecule type" value="Genomic_DNA"/>
</dbReference>
<dbReference type="PANTHER" id="PTHR11019:SF199">
    <property type="entry name" value="HTH-TYPE TRANSCRIPTIONAL REGULATOR NIMR"/>
    <property type="match status" value="1"/>
</dbReference>
<dbReference type="InterPro" id="IPR011051">
    <property type="entry name" value="RmlC_Cupin_sf"/>
</dbReference>
<evidence type="ECO:0000313" key="5">
    <source>
        <dbReference type="Proteomes" id="UP001597302"/>
    </source>
</evidence>
<dbReference type="InterPro" id="IPR018060">
    <property type="entry name" value="HTH_AraC"/>
</dbReference>
<dbReference type="Pfam" id="PF12833">
    <property type="entry name" value="HTH_18"/>
    <property type="match status" value="1"/>
</dbReference>
<gene>
    <name evidence="4" type="ORF">ACFQ5P_14455</name>
</gene>
<keyword evidence="2" id="KW-0804">Transcription</keyword>
<dbReference type="SUPFAM" id="SSF51182">
    <property type="entry name" value="RmlC-like cupins"/>
    <property type="match status" value="1"/>
</dbReference>
<evidence type="ECO:0000256" key="1">
    <source>
        <dbReference type="ARBA" id="ARBA00023015"/>
    </source>
</evidence>
<dbReference type="Gene3D" id="1.10.10.60">
    <property type="entry name" value="Homeodomain-like"/>
    <property type="match status" value="1"/>
</dbReference>
<comment type="caution">
    <text evidence="4">The sequence shown here is derived from an EMBL/GenBank/DDBJ whole genome shotgun (WGS) entry which is preliminary data.</text>
</comment>
<dbReference type="InterPro" id="IPR014710">
    <property type="entry name" value="RmlC-like_jellyroll"/>
</dbReference>
<evidence type="ECO:0000313" key="4">
    <source>
        <dbReference type="EMBL" id="MFD1482495.1"/>
    </source>
</evidence>
<reference evidence="5" key="1">
    <citation type="journal article" date="2019" name="Int. J. Syst. Evol. Microbiol.">
        <title>The Global Catalogue of Microorganisms (GCM) 10K type strain sequencing project: providing services to taxonomists for standard genome sequencing and annotation.</title>
        <authorList>
            <consortium name="The Broad Institute Genomics Platform"/>
            <consortium name="The Broad Institute Genome Sequencing Center for Infectious Disease"/>
            <person name="Wu L."/>
            <person name="Ma J."/>
        </authorList>
    </citation>
    <scope>NUCLEOTIDE SEQUENCE [LARGE SCALE GENOMIC DNA]</scope>
    <source>
        <strain evidence="5">CCM 8875</strain>
    </source>
</reference>
<dbReference type="PROSITE" id="PS01124">
    <property type="entry name" value="HTH_ARAC_FAMILY_2"/>
    <property type="match status" value="1"/>
</dbReference>
<accession>A0ABW4DXY9</accession>
<sequence length="348" mass="37975">MSLWDRTDWKGGFPFSPTRLRPYGPGRATATGQAVTAATIPDDGIAPLPWRAGIAPLGRVVVPDALTVRVAPASRRFAPRRASLRLIPLEAFAWGGPADLRGSPALPRTRPDHVLIWVASGRMRLQFPRRDVVLGPGDVRYIPAGTAFTARPLSGAGGHVLMIAPELTADLDPALPRTMIAGCVGAGATAFLVTLRDLVDEAARRPDRAALSCHLNLLSLRLSRLEPERDHCPGTPQSPPDRPLVERFLALAAIEMGTWRTLADLAQDLDTTLTQLDRACHQARGRRAVELLHELRLERAAELLRHTDRPTARIAQDLGYASHTHFTRAFVTATGRTPEAFRTQMRTS</sequence>
<dbReference type="SUPFAM" id="SSF46689">
    <property type="entry name" value="Homeodomain-like"/>
    <property type="match status" value="1"/>
</dbReference>
<keyword evidence="1" id="KW-0805">Transcription regulation</keyword>
<dbReference type="RefSeq" id="WP_131575094.1">
    <property type="nucleotide sequence ID" value="NZ_CBCSAJ010000018.1"/>
</dbReference>
<evidence type="ECO:0000256" key="2">
    <source>
        <dbReference type="ARBA" id="ARBA00023163"/>
    </source>
</evidence>
<dbReference type="Proteomes" id="UP001597302">
    <property type="component" value="Unassembled WGS sequence"/>
</dbReference>
<name>A0ABW4DXY9_9RHOB</name>
<dbReference type="SMART" id="SM00342">
    <property type="entry name" value="HTH_ARAC"/>
    <property type="match status" value="1"/>
</dbReference>
<proteinExistence type="predicted"/>
<dbReference type="Gene3D" id="2.60.120.10">
    <property type="entry name" value="Jelly Rolls"/>
    <property type="match status" value="1"/>
</dbReference>
<evidence type="ECO:0000259" key="3">
    <source>
        <dbReference type="PROSITE" id="PS01124"/>
    </source>
</evidence>
<organism evidence="4 5">
    <name type="scientific">Paracoccus nototheniae</name>
    <dbReference type="NCBI Taxonomy" id="2489002"/>
    <lineage>
        <taxon>Bacteria</taxon>
        <taxon>Pseudomonadati</taxon>
        <taxon>Pseudomonadota</taxon>
        <taxon>Alphaproteobacteria</taxon>
        <taxon>Rhodobacterales</taxon>
        <taxon>Paracoccaceae</taxon>
        <taxon>Paracoccus</taxon>
    </lineage>
</organism>
<protein>
    <submittedName>
        <fullName evidence="4">Helix-turn-helix domain-containing protein</fullName>
    </submittedName>
</protein>
<feature type="domain" description="HTH araC/xylS-type" evidence="3">
    <location>
        <begin position="246"/>
        <end position="344"/>
    </location>
</feature>
<keyword evidence="5" id="KW-1185">Reference proteome</keyword>
<dbReference type="PANTHER" id="PTHR11019">
    <property type="entry name" value="HTH-TYPE TRANSCRIPTIONAL REGULATOR NIMR"/>
    <property type="match status" value="1"/>
</dbReference>
<dbReference type="InterPro" id="IPR009057">
    <property type="entry name" value="Homeodomain-like_sf"/>
</dbReference>